<sequence length="260" mass="29511">MAENDGKKGFVLYLDYAQHLDQLTDAEAGQLLRAIFSHEDPDKPEPTLQPGAVSMAYSFIRAQLDRDRQKYEEKCERLRQNGSKGGRPKKANAEIENQEEPKETKRFSKKPTKPDTETETVTDTDTETETEKTVYTPPAEPDGDNAKKEPLQDRRFDEFWKLYPKKVGKQAAKNSWKRIKPNAELFERILAAVQKAKNSAQWTRNNGQYIPNPATWLNQGRWDDELEPAAASGSTAPQGSGQKFDAGRYLKEKLASFEEG</sequence>
<feature type="compositionally biased region" description="Acidic residues" evidence="1">
    <location>
        <begin position="117"/>
        <end position="128"/>
    </location>
</feature>
<feature type="region of interest" description="Disordered" evidence="1">
    <location>
        <begin position="68"/>
        <end position="154"/>
    </location>
</feature>
<dbReference type="InterPro" id="IPR046258">
    <property type="entry name" value="DUF6291"/>
</dbReference>
<dbReference type="RefSeq" id="WP_154466933.1">
    <property type="nucleotide sequence ID" value="NZ_VUMI01000038.1"/>
</dbReference>
<accession>A0A6N7W5E3</accession>
<gene>
    <name evidence="3" type="ORF">FYJ45_19845</name>
</gene>
<reference evidence="3 4" key="1">
    <citation type="submission" date="2019-08" db="EMBL/GenBank/DDBJ databases">
        <title>In-depth cultivation of the pig gut microbiome towards novel bacterial diversity and tailored functional studies.</title>
        <authorList>
            <person name="Wylensek D."/>
            <person name="Hitch T.C.A."/>
            <person name="Clavel T."/>
        </authorList>
    </citation>
    <scope>NUCLEOTIDE SEQUENCE [LARGE SCALE GENOMIC DNA]</scope>
    <source>
        <strain evidence="3 4">WCA-389-WT-23B</strain>
    </source>
</reference>
<dbReference type="Proteomes" id="UP000436047">
    <property type="component" value="Unassembled WGS sequence"/>
</dbReference>
<feature type="compositionally biased region" description="Basic and acidic residues" evidence="1">
    <location>
        <begin position="99"/>
        <end position="116"/>
    </location>
</feature>
<evidence type="ECO:0000313" key="4">
    <source>
        <dbReference type="Proteomes" id="UP000436047"/>
    </source>
</evidence>
<feature type="compositionally biased region" description="Basic and acidic residues" evidence="1">
    <location>
        <begin position="144"/>
        <end position="154"/>
    </location>
</feature>
<feature type="compositionally biased region" description="Basic and acidic residues" evidence="1">
    <location>
        <begin position="68"/>
        <end position="79"/>
    </location>
</feature>
<organism evidence="3 4">
    <name type="scientific">Eisenbergiella porci</name>
    <dbReference type="NCBI Taxonomy" id="2652274"/>
    <lineage>
        <taxon>Bacteria</taxon>
        <taxon>Bacillati</taxon>
        <taxon>Bacillota</taxon>
        <taxon>Clostridia</taxon>
        <taxon>Lachnospirales</taxon>
        <taxon>Lachnospiraceae</taxon>
        <taxon>Eisenbergiella</taxon>
    </lineage>
</organism>
<comment type="caution">
    <text evidence="3">The sequence shown here is derived from an EMBL/GenBank/DDBJ whole genome shotgun (WGS) entry which is preliminary data.</text>
</comment>
<dbReference type="GeneID" id="86055290"/>
<name>A0A6N7W5E3_9FIRM</name>
<proteinExistence type="predicted"/>
<feature type="domain" description="DUF6291" evidence="2">
    <location>
        <begin position="10"/>
        <end position="89"/>
    </location>
</feature>
<dbReference type="Pfam" id="PF19808">
    <property type="entry name" value="DUF6291"/>
    <property type="match status" value="1"/>
</dbReference>
<keyword evidence="4" id="KW-1185">Reference proteome</keyword>
<protein>
    <recommendedName>
        <fullName evidence="2">DUF6291 domain-containing protein</fullName>
    </recommendedName>
</protein>
<evidence type="ECO:0000313" key="3">
    <source>
        <dbReference type="EMBL" id="MSS90449.1"/>
    </source>
</evidence>
<evidence type="ECO:0000256" key="1">
    <source>
        <dbReference type="SAM" id="MobiDB-lite"/>
    </source>
</evidence>
<feature type="compositionally biased region" description="Polar residues" evidence="1">
    <location>
        <begin position="232"/>
        <end position="241"/>
    </location>
</feature>
<feature type="region of interest" description="Disordered" evidence="1">
    <location>
        <begin position="220"/>
        <end position="245"/>
    </location>
</feature>
<evidence type="ECO:0000259" key="2">
    <source>
        <dbReference type="Pfam" id="PF19808"/>
    </source>
</evidence>
<dbReference type="AlphaFoldDB" id="A0A6N7W5E3"/>
<dbReference type="EMBL" id="VUMI01000038">
    <property type="protein sequence ID" value="MSS90449.1"/>
    <property type="molecule type" value="Genomic_DNA"/>
</dbReference>